<dbReference type="Proteomes" id="UP000704712">
    <property type="component" value="Unassembled WGS sequence"/>
</dbReference>
<evidence type="ECO:0000313" key="3">
    <source>
        <dbReference type="Proteomes" id="UP000704712"/>
    </source>
</evidence>
<keyword evidence="1" id="KW-1133">Transmembrane helix</keyword>
<sequence>MTKWWNTNEAVLATPMVVLAVRKEHLDDLGRLLYKWLDALHAYGCVFLPDAVTVAWITTVKYWYGSGVEHQRTWARAWFVLRVWWTVVTLIGYATF</sequence>
<evidence type="ECO:0008006" key="4">
    <source>
        <dbReference type="Google" id="ProtNLM"/>
    </source>
</evidence>
<proteinExistence type="predicted"/>
<name>A0A8S9UR99_PHYIN</name>
<reference evidence="2" key="1">
    <citation type="submission" date="2020-03" db="EMBL/GenBank/DDBJ databases">
        <title>Hybrid Assembly of Korean Phytophthora infestans isolates.</title>
        <authorList>
            <person name="Prokchorchik M."/>
            <person name="Lee Y."/>
            <person name="Seo J."/>
            <person name="Cho J.-H."/>
            <person name="Park Y.-E."/>
            <person name="Jang D.-C."/>
            <person name="Im J.-S."/>
            <person name="Choi J.-G."/>
            <person name="Park H.-J."/>
            <person name="Lee G.-B."/>
            <person name="Lee Y.-G."/>
            <person name="Hong S.-Y."/>
            <person name="Cho K."/>
            <person name="Sohn K.H."/>
        </authorList>
    </citation>
    <scope>NUCLEOTIDE SEQUENCE</scope>
    <source>
        <strain evidence="2">KR_2_A2</strain>
    </source>
</reference>
<keyword evidence="1" id="KW-0472">Membrane</keyword>
<organism evidence="2 3">
    <name type="scientific">Phytophthora infestans</name>
    <name type="common">Potato late blight agent</name>
    <name type="synonym">Botrytis infestans</name>
    <dbReference type="NCBI Taxonomy" id="4787"/>
    <lineage>
        <taxon>Eukaryota</taxon>
        <taxon>Sar</taxon>
        <taxon>Stramenopiles</taxon>
        <taxon>Oomycota</taxon>
        <taxon>Peronosporomycetes</taxon>
        <taxon>Peronosporales</taxon>
        <taxon>Peronosporaceae</taxon>
        <taxon>Phytophthora</taxon>
    </lineage>
</organism>
<comment type="caution">
    <text evidence="2">The sequence shown here is derived from an EMBL/GenBank/DDBJ whole genome shotgun (WGS) entry which is preliminary data.</text>
</comment>
<gene>
    <name evidence="2" type="ORF">GN958_ATG09229</name>
</gene>
<feature type="transmembrane region" description="Helical" evidence="1">
    <location>
        <begin position="76"/>
        <end position="95"/>
    </location>
</feature>
<evidence type="ECO:0000256" key="1">
    <source>
        <dbReference type="SAM" id="Phobius"/>
    </source>
</evidence>
<keyword evidence="1" id="KW-0812">Transmembrane</keyword>
<accession>A0A8S9UR99</accession>
<dbReference type="EMBL" id="JAACNO010001317">
    <property type="protein sequence ID" value="KAF4141579.1"/>
    <property type="molecule type" value="Genomic_DNA"/>
</dbReference>
<dbReference type="AlphaFoldDB" id="A0A8S9UR99"/>
<evidence type="ECO:0000313" key="2">
    <source>
        <dbReference type="EMBL" id="KAF4141579.1"/>
    </source>
</evidence>
<protein>
    <recommendedName>
        <fullName evidence="4">Transmembrane protein</fullName>
    </recommendedName>
</protein>